<dbReference type="PIRSF" id="PIRSF006324">
    <property type="entry name" value="LeuE"/>
    <property type="match status" value="1"/>
</dbReference>
<feature type="transmembrane region" description="Helical" evidence="6">
    <location>
        <begin position="6"/>
        <end position="30"/>
    </location>
</feature>
<evidence type="ECO:0000313" key="8">
    <source>
        <dbReference type="Proteomes" id="UP000494183"/>
    </source>
</evidence>
<evidence type="ECO:0000256" key="6">
    <source>
        <dbReference type="SAM" id="Phobius"/>
    </source>
</evidence>
<comment type="subcellular location">
    <subcellularLocation>
        <location evidence="1">Cell membrane</location>
        <topology evidence="1">Multi-pass membrane protein</topology>
    </subcellularLocation>
</comment>
<dbReference type="GO" id="GO:0015171">
    <property type="term" value="F:amino acid transmembrane transporter activity"/>
    <property type="evidence" value="ECO:0007669"/>
    <property type="project" value="TreeGrafter"/>
</dbReference>
<feature type="transmembrane region" description="Helical" evidence="6">
    <location>
        <begin position="112"/>
        <end position="138"/>
    </location>
</feature>
<evidence type="ECO:0000313" key="7">
    <source>
        <dbReference type="EMBL" id="CAB3931201.1"/>
    </source>
</evidence>
<evidence type="ECO:0000256" key="4">
    <source>
        <dbReference type="ARBA" id="ARBA00022989"/>
    </source>
</evidence>
<accession>A0A6S7F8R4</accession>
<dbReference type="Pfam" id="PF01810">
    <property type="entry name" value="LysE"/>
    <property type="match status" value="1"/>
</dbReference>
<dbReference type="OrthoDB" id="9804822at2"/>
<sequence length="207" mass="21593">MSLETWLAFLGASAVLVMLPGPTILTVISYSIAHGRRARLPLVLAVALGDSTALVLSLLGLGALLAASAFWFTVVKTAGGLYLLYLGFKLLRAGVSPAALPDTAASGSRWKLFANTYLVTALNPKGIIFFVAFLPQFIDPAGDVTRQLWILSGTFVACAGLNATAYAVFAGSARRLLASPRAQRGFNLGGGALLSAAGVWALLARRV</sequence>
<dbReference type="PANTHER" id="PTHR30086:SF20">
    <property type="entry name" value="ARGININE EXPORTER PROTEIN ARGO-RELATED"/>
    <property type="match status" value="1"/>
</dbReference>
<dbReference type="GO" id="GO:0005886">
    <property type="term" value="C:plasma membrane"/>
    <property type="evidence" value="ECO:0007669"/>
    <property type="project" value="UniProtKB-SubCell"/>
</dbReference>
<feature type="transmembrane region" description="Helical" evidence="6">
    <location>
        <begin position="42"/>
        <end position="64"/>
    </location>
</feature>
<keyword evidence="2" id="KW-1003">Cell membrane</keyword>
<gene>
    <name evidence="7" type="primary">rhtB_2</name>
    <name evidence="7" type="ORF">LMG6000_02033</name>
</gene>
<dbReference type="AlphaFoldDB" id="A0A6S7F8R4"/>
<keyword evidence="3 6" id="KW-0812">Transmembrane</keyword>
<dbReference type="Proteomes" id="UP000494183">
    <property type="component" value="Unassembled WGS sequence"/>
</dbReference>
<dbReference type="EMBL" id="CADILH010000003">
    <property type="protein sequence ID" value="CAB3931201.1"/>
    <property type="molecule type" value="Genomic_DNA"/>
</dbReference>
<feature type="transmembrane region" description="Helical" evidence="6">
    <location>
        <begin position="185"/>
        <end position="203"/>
    </location>
</feature>
<proteinExistence type="predicted"/>
<keyword evidence="4 6" id="KW-1133">Transmembrane helix</keyword>
<dbReference type="PANTHER" id="PTHR30086">
    <property type="entry name" value="ARGININE EXPORTER PROTEIN ARGO"/>
    <property type="match status" value="1"/>
</dbReference>
<evidence type="ECO:0000256" key="2">
    <source>
        <dbReference type="ARBA" id="ARBA00022475"/>
    </source>
</evidence>
<dbReference type="RefSeq" id="WP_042793034.1">
    <property type="nucleotide sequence ID" value="NZ_CADILH010000003.1"/>
</dbReference>
<evidence type="ECO:0000256" key="1">
    <source>
        <dbReference type="ARBA" id="ARBA00004651"/>
    </source>
</evidence>
<dbReference type="InterPro" id="IPR001123">
    <property type="entry name" value="LeuE-type"/>
</dbReference>
<evidence type="ECO:0000256" key="3">
    <source>
        <dbReference type="ARBA" id="ARBA00022692"/>
    </source>
</evidence>
<evidence type="ECO:0000256" key="5">
    <source>
        <dbReference type="ARBA" id="ARBA00023136"/>
    </source>
</evidence>
<reference evidence="7 8" key="1">
    <citation type="submission" date="2020-04" db="EMBL/GenBank/DDBJ databases">
        <authorList>
            <person name="De Canck E."/>
        </authorList>
    </citation>
    <scope>NUCLEOTIDE SEQUENCE [LARGE SCALE GENOMIC DNA]</scope>
    <source>
        <strain evidence="7 8">LMG 6000</strain>
    </source>
</reference>
<protein>
    <submittedName>
        <fullName evidence="7">Homoserine/homoserine lactone efflux protein</fullName>
    </submittedName>
</protein>
<keyword evidence="8" id="KW-1185">Reference proteome</keyword>
<organism evidence="7 8">
    <name type="scientific">Achromobacter insolitus</name>
    <dbReference type="NCBI Taxonomy" id="217204"/>
    <lineage>
        <taxon>Bacteria</taxon>
        <taxon>Pseudomonadati</taxon>
        <taxon>Pseudomonadota</taxon>
        <taxon>Betaproteobacteria</taxon>
        <taxon>Burkholderiales</taxon>
        <taxon>Alcaligenaceae</taxon>
        <taxon>Achromobacter</taxon>
    </lineage>
</organism>
<name>A0A6S7F8R4_9BURK</name>
<keyword evidence="5 6" id="KW-0472">Membrane</keyword>
<feature type="transmembrane region" description="Helical" evidence="6">
    <location>
        <begin position="150"/>
        <end position="173"/>
    </location>
</feature>